<gene>
    <name evidence="1" type="ORF">BV25DRAFT_1922490</name>
</gene>
<evidence type="ECO:0000313" key="1">
    <source>
        <dbReference type="EMBL" id="KAI0054655.1"/>
    </source>
</evidence>
<reference evidence="1" key="1">
    <citation type="submission" date="2021-03" db="EMBL/GenBank/DDBJ databases">
        <authorList>
            <consortium name="DOE Joint Genome Institute"/>
            <person name="Ahrendt S."/>
            <person name="Looney B.P."/>
            <person name="Miyauchi S."/>
            <person name="Morin E."/>
            <person name="Drula E."/>
            <person name="Courty P.E."/>
            <person name="Chicoki N."/>
            <person name="Fauchery L."/>
            <person name="Kohler A."/>
            <person name="Kuo A."/>
            <person name="Labutti K."/>
            <person name="Pangilinan J."/>
            <person name="Lipzen A."/>
            <person name="Riley R."/>
            <person name="Andreopoulos W."/>
            <person name="He G."/>
            <person name="Johnson J."/>
            <person name="Barry K.W."/>
            <person name="Grigoriev I.V."/>
            <person name="Nagy L."/>
            <person name="Hibbett D."/>
            <person name="Henrissat B."/>
            <person name="Matheny P.B."/>
            <person name="Labbe J."/>
            <person name="Martin F."/>
        </authorList>
    </citation>
    <scope>NUCLEOTIDE SEQUENCE</scope>
    <source>
        <strain evidence="1">HHB10654</strain>
    </source>
</reference>
<dbReference type="EMBL" id="MU277370">
    <property type="protein sequence ID" value="KAI0054655.1"/>
    <property type="molecule type" value="Genomic_DNA"/>
</dbReference>
<keyword evidence="2" id="KW-1185">Reference proteome</keyword>
<reference evidence="1" key="2">
    <citation type="journal article" date="2022" name="New Phytol.">
        <title>Evolutionary transition to the ectomycorrhizal habit in the genomes of a hyperdiverse lineage of mushroom-forming fungi.</title>
        <authorList>
            <person name="Looney B."/>
            <person name="Miyauchi S."/>
            <person name="Morin E."/>
            <person name="Drula E."/>
            <person name="Courty P.E."/>
            <person name="Kohler A."/>
            <person name="Kuo A."/>
            <person name="LaButti K."/>
            <person name="Pangilinan J."/>
            <person name="Lipzen A."/>
            <person name="Riley R."/>
            <person name="Andreopoulos W."/>
            <person name="He G."/>
            <person name="Johnson J."/>
            <person name="Nolan M."/>
            <person name="Tritt A."/>
            <person name="Barry K.W."/>
            <person name="Grigoriev I.V."/>
            <person name="Nagy L.G."/>
            <person name="Hibbett D."/>
            <person name="Henrissat B."/>
            <person name="Matheny P.B."/>
            <person name="Labbe J."/>
            <person name="Martin F.M."/>
        </authorList>
    </citation>
    <scope>NUCLEOTIDE SEQUENCE</scope>
    <source>
        <strain evidence="1">HHB10654</strain>
    </source>
</reference>
<sequence>MSTLSLPSYTPDHNHSPAYSTESQQYERRLLVPPRQRPSSEFVKQSRSSGLSLRLAAQVDGVTTPVYASREPVEGTVKIAKPDGLACVAVKVEGFLKLKEIAEGGTTTVVLSNETITL</sequence>
<name>A0ACB8SF68_9AGAM</name>
<accession>A0ACB8SF68</accession>
<proteinExistence type="predicted"/>
<evidence type="ECO:0000313" key="2">
    <source>
        <dbReference type="Proteomes" id="UP000814140"/>
    </source>
</evidence>
<organism evidence="1 2">
    <name type="scientific">Artomyces pyxidatus</name>
    <dbReference type="NCBI Taxonomy" id="48021"/>
    <lineage>
        <taxon>Eukaryota</taxon>
        <taxon>Fungi</taxon>
        <taxon>Dikarya</taxon>
        <taxon>Basidiomycota</taxon>
        <taxon>Agaricomycotina</taxon>
        <taxon>Agaricomycetes</taxon>
        <taxon>Russulales</taxon>
        <taxon>Auriscalpiaceae</taxon>
        <taxon>Artomyces</taxon>
    </lineage>
</organism>
<dbReference type="Proteomes" id="UP000814140">
    <property type="component" value="Unassembled WGS sequence"/>
</dbReference>
<protein>
    <submittedName>
        <fullName evidence="1">Uncharacterized protein</fullName>
    </submittedName>
</protein>
<comment type="caution">
    <text evidence="1">The sequence shown here is derived from an EMBL/GenBank/DDBJ whole genome shotgun (WGS) entry which is preliminary data.</text>
</comment>